<reference evidence="1" key="1">
    <citation type="submission" date="2022-12" db="EMBL/GenBank/DDBJ databases">
        <title>B. miyamotoi WGS.</title>
        <authorList>
            <person name="Kuleshov K.V."/>
            <person name="Hoornstra D."/>
            <person name="Hovius J.W."/>
            <person name="Platonov A.E."/>
            <person name="Telford S.R. III."/>
        </authorList>
    </citation>
    <scope>NUCLEOTIDE SEQUENCE</scope>
    <source>
        <strain evidence="1">410</strain>
        <plasmid evidence="1">p410-lp23</plasmid>
    </source>
</reference>
<gene>
    <name evidence="1" type="ORF">O5398_06680</name>
</gene>
<organism evidence="1 2">
    <name type="scientific">Borrelia miyamotoi</name>
    <dbReference type="NCBI Taxonomy" id="47466"/>
    <lineage>
        <taxon>Bacteria</taxon>
        <taxon>Pseudomonadati</taxon>
        <taxon>Spirochaetota</taxon>
        <taxon>Spirochaetia</taxon>
        <taxon>Spirochaetales</taxon>
        <taxon>Borreliaceae</taxon>
        <taxon>Borrelia</taxon>
    </lineage>
</organism>
<protein>
    <submittedName>
        <fullName evidence="1">Uncharacterized protein</fullName>
    </submittedName>
</protein>
<evidence type="ECO:0000313" key="1">
    <source>
        <dbReference type="EMBL" id="WAZ91806.1"/>
    </source>
</evidence>
<dbReference type="AlphaFoldDB" id="A0AAQ3AGR9"/>
<proteinExistence type="predicted"/>
<dbReference type="RefSeq" id="WP_269447574.1">
    <property type="nucleotide sequence ID" value="NZ_CP017135.1"/>
</dbReference>
<name>A0AAQ3AGR9_9SPIR</name>
<geneLocation type="plasmid" evidence="1 2">
    <name>p410-lp23</name>
</geneLocation>
<accession>A0AAQ3AGR9</accession>
<dbReference type="Proteomes" id="UP001164544">
    <property type="component" value="Plasmid p410-lp23"/>
</dbReference>
<sequence>MKTIKHRKNSNIEHLRISHELTEEEARKYPKNNKFLLETHTY</sequence>
<keyword evidence="1" id="KW-0614">Plasmid</keyword>
<dbReference type="EMBL" id="CP114647">
    <property type="protein sequence ID" value="WAZ91806.1"/>
    <property type="molecule type" value="Genomic_DNA"/>
</dbReference>
<evidence type="ECO:0000313" key="2">
    <source>
        <dbReference type="Proteomes" id="UP001164544"/>
    </source>
</evidence>